<evidence type="ECO:0000256" key="1">
    <source>
        <dbReference type="ARBA" id="ARBA00004141"/>
    </source>
</evidence>
<proteinExistence type="predicted"/>
<dbReference type="EnsemblMetazoa" id="SMAR015545-RA">
    <property type="protein sequence ID" value="SMAR015545-PA"/>
    <property type="gene ID" value="SMAR015545"/>
</dbReference>
<dbReference type="OMA" id="IMMTAVE"/>
<name>T1JNW6_STRMM</name>
<dbReference type="PhylomeDB" id="T1JNW6"/>
<feature type="transmembrane region" description="Helical" evidence="5">
    <location>
        <begin position="114"/>
        <end position="133"/>
    </location>
</feature>
<dbReference type="GO" id="GO:0035869">
    <property type="term" value="C:ciliary transition zone"/>
    <property type="evidence" value="ECO:0007669"/>
    <property type="project" value="TreeGrafter"/>
</dbReference>
<organism evidence="6 7">
    <name type="scientific">Strigamia maritima</name>
    <name type="common">European centipede</name>
    <name type="synonym">Geophilus maritimus</name>
    <dbReference type="NCBI Taxonomy" id="126957"/>
    <lineage>
        <taxon>Eukaryota</taxon>
        <taxon>Metazoa</taxon>
        <taxon>Ecdysozoa</taxon>
        <taxon>Arthropoda</taxon>
        <taxon>Myriapoda</taxon>
        <taxon>Chilopoda</taxon>
        <taxon>Pleurostigmophora</taxon>
        <taxon>Geophilomorpha</taxon>
        <taxon>Linotaeniidae</taxon>
        <taxon>Strigamia</taxon>
    </lineage>
</organism>
<dbReference type="EMBL" id="JH431878">
    <property type="status" value="NOT_ANNOTATED_CDS"/>
    <property type="molecule type" value="Genomic_DNA"/>
</dbReference>
<dbReference type="eggNOG" id="KOG4694">
    <property type="taxonomic scope" value="Eukaryota"/>
</dbReference>
<evidence type="ECO:0000256" key="2">
    <source>
        <dbReference type="ARBA" id="ARBA00022692"/>
    </source>
</evidence>
<dbReference type="STRING" id="126957.T1JNW6"/>
<dbReference type="GO" id="GO:0016020">
    <property type="term" value="C:membrane"/>
    <property type="evidence" value="ECO:0007669"/>
    <property type="project" value="UniProtKB-SubCell"/>
</dbReference>
<evidence type="ECO:0000256" key="4">
    <source>
        <dbReference type="ARBA" id="ARBA00023136"/>
    </source>
</evidence>
<evidence type="ECO:0000256" key="3">
    <source>
        <dbReference type="ARBA" id="ARBA00022989"/>
    </source>
</evidence>
<feature type="transmembrane region" description="Helical" evidence="5">
    <location>
        <begin position="145"/>
        <end position="164"/>
    </location>
</feature>
<reference evidence="7" key="1">
    <citation type="submission" date="2011-05" db="EMBL/GenBank/DDBJ databases">
        <authorList>
            <person name="Richards S.R."/>
            <person name="Qu J."/>
            <person name="Jiang H."/>
            <person name="Jhangiani S.N."/>
            <person name="Agravi P."/>
            <person name="Goodspeed R."/>
            <person name="Gross S."/>
            <person name="Mandapat C."/>
            <person name="Jackson L."/>
            <person name="Mathew T."/>
            <person name="Pu L."/>
            <person name="Thornton R."/>
            <person name="Saada N."/>
            <person name="Wilczek-Boney K.B."/>
            <person name="Lee S."/>
            <person name="Kovar C."/>
            <person name="Wu Y."/>
            <person name="Scherer S.E."/>
            <person name="Worley K.C."/>
            <person name="Muzny D.M."/>
            <person name="Gibbs R."/>
        </authorList>
    </citation>
    <scope>NUCLEOTIDE SEQUENCE</scope>
    <source>
        <strain evidence="7">Brora</strain>
    </source>
</reference>
<evidence type="ECO:0000256" key="5">
    <source>
        <dbReference type="SAM" id="Phobius"/>
    </source>
</evidence>
<dbReference type="HOGENOM" id="CLU_092836_0_0_1"/>
<dbReference type="Proteomes" id="UP000014500">
    <property type="component" value="Unassembled WGS sequence"/>
</dbReference>
<keyword evidence="3 5" id="KW-1133">Transmembrane helix</keyword>
<reference evidence="6" key="2">
    <citation type="submission" date="2015-02" db="UniProtKB">
        <authorList>
            <consortium name="EnsemblMetazoa"/>
        </authorList>
    </citation>
    <scope>IDENTIFICATION</scope>
</reference>
<feature type="transmembrane region" description="Helical" evidence="5">
    <location>
        <begin position="82"/>
        <end position="102"/>
    </location>
</feature>
<dbReference type="InterPro" id="IPR019184">
    <property type="entry name" value="Uncharacterised_TM-17"/>
</dbReference>
<dbReference type="PANTHER" id="PTHR13531:SF6">
    <property type="entry name" value="TMEM (HUMAN TRANSMEMBRANE PROTEIN) HOMOLOG"/>
    <property type="match status" value="1"/>
</dbReference>
<evidence type="ECO:0000313" key="6">
    <source>
        <dbReference type="EnsemblMetazoa" id="SMAR015545-PA"/>
    </source>
</evidence>
<dbReference type="Pfam" id="PF09799">
    <property type="entry name" value="Transmemb_17"/>
    <property type="match status" value="1"/>
</dbReference>
<evidence type="ECO:0000313" key="7">
    <source>
        <dbReference type="Proteomes" id="UP000014500"/>
    </source>
</evidence>
<comment type="subcellular location">
    <subcellularLocation>
        <location evidence="1">Membrane</location>
        <topology evidence="1">Multi-pass membrane protein</topology>
    </subcellularLocation>
</comment>
<dbReference type="PANTHER" id="PTHR13531">
    <property type="entry name" value="GEO07735P1-RELATED-RELATED"/>
    <property type="match status" value="1"/>
</dbReference>
<dbReference type="AlphaFoldDB" id="T1JNW6"/>
<keyword evidence="7" id="KW-1185">Reference proteome</keyword>
<keyword evidence="2 5" id="KW-0812">Transmembrane</keyword>
<protein>
    <recommendedName>
        <fullName evidence="8">Transmembrane protein 17</fullName>
    </recommendedName>
</protein>
<keyword evidence="4 5" id="KW-0472">Membrane</keyword>
<sequence>MAVTVRRTINTVSEVIFPGISASVVALKATENPIPYGYEEVSNLPLQMSLYFNAWYSPMWFTSCVATILIKHDYMSSLFKTVQITVLITSGIVEVARLYLGYSGNLCERVTELAGSWLLSILQIAVVLFLLFYDELTILPLEWACNIILLIFLLFEIPVGYFAIKKLAKQQAIRFHVQHLKSLSDNFTR</sequence>
<accession>T1JNW6</accession>
<feature type="transmembrane region" description="Helical" evidence="5">
    <location>
        <begin position="50"/>
        <end position="70"/>
    </location>
</feature>
<evidence type="ECO:0008006" key="8">
    <source>
        <dbReference type="Google" id="ProtNLM"/>
    </source>
</evidence>
<dbReference type="GO" id="GO:1905515">
    <property type="term" value="P:non-motile cilium assembly"/>
    <property type="evidence" value="ECO:0007669"/>
    <property type="project" value="TreeGrafter"/>
</dbReference>